<sequence length="359" mass="39033">MSVTHHPVFRVFIVLASLVVILAGIKASQQLLVPFILSIFIAIVCQPLITLLEGIKVPKWAGVSLVVALIITLGFSLASLVGQSINDFSKDLPMYKTKLQGELFWLTEQLASVNIHLNKEQIAKHFDPGAAMSLATNMLSGLGNTLANVFLILLTTVFMLFEADTAHKKLYLMWDEPAKHIDKIDEFLHSVNNYLAIKTIVSIGTGLLAGSLCWLIGVDYFVLWGVLAFLFNYIPNIGSIIAAIPAVLLALVQISPSAALGLAIGYIVINTVMGNVIEPKFMGKGLGLSTLVVFLSLIFWGWLLGTVGMLLSVLLTMVVKIAADSSESAHWLAVLLSNQTEVEEEAESQQIFDAEDVEK</sequence>
<dbReference type="Pfam" id="PF01594">
    <property type="entry name" value="AI-2E_transport"/>
    <property type="match status" value="1"/>
</dbReference>
<proteinExistence type="inferred from homology"/>
<evidence type="ECO:0000256" key="1">
    <source>
        <dbReference type="ARBA" id="ARBA00004141"/>
    </source>
</evidence>
<evidence type="ECO:0000256" key="3">
    <source>
        <dbReference type="ARBA" id="ARBA00022692"/>
    </source>
</evidence>
<dbReference type="Proteomes" id="UP000019276">
    <property type="component" value="Unassembled WGS sequence"/>
</dbReference>
<feature type="transmembrane region" description="Helical" evidence="6">
    <location>
        <begin position="63"/>
        <end position="85"/>
    </location>
</feature>
<feature type="transmembrane region" description="Helical" evidence="6">
    <location>
        <begin position="31"/>
        <end position="51"/>
    </location>
</feature>
<reference evidence="7 8" key="1">
    <citation type="journal article" date="2014" name="Genome Announc.">
        <title>Draft Genome Sequence of the Agar-Degrading Bacterium Catenovulum sp. Strain DS-2, Isolated from Intestines of Haliotis diversicolor.</title>
        <authorList>
            <person name="Shan D."/>
            <person name="Li X."/>
            <person name="Gu Z."/>
            <person name="Wei G."/>
            <person name="Gao Z."/>
            <person name="Shao Z."/>
        </authorList>
    </citation>
    <scope>NUCLEOTIDE SEQUENCE [LARGE SCALE GENOMIC DNA]</scope>
    <source>
        <strain evidence="7 8">DS-2</strain>
    </source>
</reference>
<comment type="similarity">
    <text evidence="2">Belongs to the autoinducer-2 exporter (AI-2E) (TC 2.A.86) family.</text>
</comment>
<feature type="transmembrane region" description="Helical" evidence="6">
    <location>
        <begin position="207"/>
        <end position="227"/>
    </location>
</feature>
<dbReference type="STRING" id="1328313.DS2_13599"/>
<keyword evidence="5 6" id="KW-0472">Membrane</keyword>
<protein>
    <recommendedName>
        <fullName evidence="9">AI-2E family transporter</fullName>
    </recommendedName>
</protein>
<feature type="transmembrane region" description="Helical" evidence="6">
    <location>
        <begin position="233"/>
        <end position="252"/>
    </location>
</feature>
<evidence type="ECO:0000313" key="7">
    <source>
        <dbReference type="EMBL" id="EWH09199.1"/>
    </source>
</evidence>
<feature type="transmembrane region" description="Helical" evidence="6">
    <location>
        <begin position="7"/>
        <end position="25"/>
    </location>
</feature>
<name>W7Q8Q7_9ALTE</name>
<dbReference type="AlphaFoldDB" id="W7Q8Q7"/>
<evidence type="ECO:0000313" key="8">
    <source>
        <dbReference type="Proteomes" id="UP000019276"/>
    </source>
</evidence>
<dbReference type="PANTHER" id="PTHR21716:SF64">
    <property type="entry name" value="AI-2 TRANSPORT PROTEIN TQSA"/>
    <property type="match status" value="1"/>
</dbReference>
<feature type="transmembrane region" description="Helical" evidence="6">
    <location>
        <begin position="259"/>
        <end position="277"/>
    </location>
</feature>
<comment type="subcellular location">
    <subcellularLocation>
        <location evidence="1">Membrane</location>
        <topology evidence="1">Multi-pass membrane protein</topology>
    </subcellularLocation>
</comment>
<keyword evidence="4 6" id="KW-1133">Transmembrane helix</keyword>
<dbReference type="OrthoDB" id="9799225at2"/>
<comment type="caution">
    <text evidence="7">The sequence shown here is derived from an EMBL/GenBank/DDBJ whole genome shotgun (WGS) entry which is preliminary data.</text>
</comment>
<evidence type="ECO:0000256" key="2">
    <source>
        <dbReference type="ARBA" id="ARBA00009773"/>
    </source>
</evidence>
<dbReference type="GO" id="GO:0016020">
    <property type="term" value="C:membrane"/>
    <property type="evidence" value="ECO:0007669"/>
    <property type="project" value="UniProtKB-SubCell"/>
</dbReference>
<dbReference type="eggNOG" id="COG0628">
    <property type="taxonomic scope" value="Bacteria"/>
</dbReference>
<feature type="transmembrane region" description="Helical" evidence="6">
    <location>
        <begin position="142"/>
        <end position="161"/>
    </location>
</feature>
<evidence type="ECO:0000256" key="5">
    <source>
        <dbReference type="ARBA" id="ARBA00023136"/>
    </source>
</evidence>
<dbReference type="GO" id="GO:0055085">
    <property type="term" value="P:transmembrane transport"/>
    <property type="evidence" value="ECO:0007669"/>
    <property type="project" value="TreeGrafter"/>
</dbReference>
<dbReference type="PANTHER" id="PTHR21716">
    <property type="entry name" value="TRANSMEMBRANE PROTEIN"/>
    <property type="match status" value="1"/>
</dbReference>
<dbReference type="NCBIfam" id="NF008930">
    <property type="entry name" value="PRK12287.1"/>
    <property type="match status" value="1"/>
</dbReference>
<evidence type="ECO:0000256" key="6">
    <source>
        <dbReference type="SAM" id="Phobius"/>
    </source>
</evidence>
<dbReference type="RefSeq" id="WP_035015373.1">
    <property type="nucleotide sequence ID" value="NZ_ARZY01000027.1"/>
</dbReference>
<feature type="transmembrane region" description="Helical" evidence="6">
    <location>
        <begin position="297"/>
        <end position="319"/>
    </location>
</feature>
<keyword evidence="3 6" id="KW-0812">Transmembrane</keyword>
<accession>W7Q8Q7</accession>
<evidence type="ECO:0008006" key="9">
    <source>
        <dbReference type="Google" id="ProtNLM"/>
    </source>
</evidence>
<dbReference type="PATRIC" id="fig|1328313.3.peg.2775"/>
<dbReference type="EMBL" id="ARZY01000027">
    <property type="protein sequence ID" value="EWH09199.1"/>
    <property type="molecule type" value="Genomic_DNA"/>
</dbReference>
<gene>
    <name evidence="7" type="ORF">DS2_13599</name>
</gene>
<dbReference type="InterPro" id="IPR002549">
    <property type="entry name" value="AI-2E-like"/>
</dbReference>
<keyword evidence="8" id="KW-1185">Reference proteome</keyword>
<organism evidence="7 8">
    <name type="scientific">Catenovulum agarivorans DS-2</name>
    <dbReference type="NCBI Taxonomy" id="1328313"/>
    <lineage>
        <taxon>Bacteria</taxon>
        <taxon>Pseudomonadati</taxon>
        <taxon>Pseudomonadota</taxon>
        <taxon>Gammaproteobacteria</taxon>
        <taxon>Alteromonadales</taxon>
        <taxon>Alteromonadaceae</taxon>
        <taxon>Catenovulum</taxon>
    </lineage>
</organism>
<evidence type="ECO:0000256" key="4">
    <source>
        <dbReference type="ARBA" id="ARBA00022989"/>
    </source>
</evidence>